<dbReference type="Pfam" id="PF03707">
    <property type="entry name" value="MHYT"/>
    <property type="match status" value="3"/>
</dbReference>
<keyword evidence="6" id="KW-0808">Transferase</keyword>
<dbReference type="Pfam" id="PF00512">
    <property type="entry name" value="HisKA"/>
    <property type="match status" value="1"/>
</dbReference>
<dbReference type="EMBL" id="BDQX01000325">
    <property type="protein sequence ID" value="GBG10481.1"/>
    <property type="molecule type" value="Genomic_DNA"/>
</dbReference>
<evidence type="ECO:0000256" key="1">
    <source>
        <dbReference type="ARBA" id="ARBA00000085"/>
    </source>
</evidence>
<dbReference type="Proteomes" id="UP000245202">
    <property type="component" value="Unassembled WGS sequence"/>
</dbReference>
<evidence type="ECO:0000256" key="4">
    <source>
        <dbReference type="ARBA" id="ARBA00012438"/>
    </source>
</evidence>
<feature type="transmembrane region" description="Helical" evidence="14">
    <location>
        <begin position="183"/>
        <end position="202"/>
    </location>
</feature>
<dbReference type="GO" id="GO:0005886">
    <property type="term" value="C:plasma membrane"/>
    <property type="evidence" value="ECO:0007669"/>
    <property type="project" value="TreeGrafter"/>
</dbReference>
<reference evidence="18 19" key="1">
    <citation type="submission" date="2017-08" db="EMBL/GenBank/DDBJ databases">
        <title>Substantial Increase in Enzyme Production by Combined Drug-Resistance Mutations in Paenibacillus agaridevorans.</title>
        <authorList>
            <person name="Tanaka Y."/>
            <person name="Funane K."/>
            <person name="Hosaka T."/>
            <person name="Shiwa Y."/>
            <person name="Fujita N."/>
            <person name="Miyazaki T."/>
            <person name="Yoshikawa H."/>
            <person name="Murakami K."/>
            <person name="Kasahara K."/>
            <person name="Inaoka T."/>
            <person name="Hiraga Y."/>
            <person name="Ochi K."/>
        </authorList>
    </citation>
    <scope>NUCLEOTIDE SEQUENCE [LARGE SCALE GENOMIC DNA]</scope>
    <source>
        <strain evidence="18 19">T-3040</strain>
    </source>
</reference>
<dbReference type="FunFam" id="1.10.287.130:FF:000038">
    <property type="entry name" value="Sensory transduction histidine kinase"/>
    <property type="match status" value="1"/>
</dbReference>
<organism evidence="18 19">
    <name type="scientific">Paenibacillus agaridevorans</name>
    <dbReference type="NCBI Taxonomy" id="171404"/>
    <lineage>
        <taxon>Bacteria</taxon>
        <taxon>Bacillati</taxon>
        <taxon>Bacillota</taxon>
        <taxon>Bacilli</taxon>
        <taxon>Bacillales</taxon>
        <taxon>Paenibacillaceae</taxon>
        <taxon>Paenibacillus</taxon>
    </lineage>
</organism>
<gene>
    <name evidence="18" type="ORF">PAT3040_05215</name>
</gene>
<dbReference type="SMART" id="SM00388">
    <property type="entry name" value="HisKA"/>
    <property type="match status" value="1"/>
</dbReference>
<dbReference type="InterPro" id="IPR004358">
    <property type="entry name" value="Sig_transdc_His_kin-like_C"/>
</dbReference>
<accession>A0A2R5F3C7</accession>
<evidence type="ECO:0000256" key="2">
    <source>
        <dbReference type="ARBA" id="ARBA00004370"/>
    </source>
</evidence>
<keyword evidence="5" id="KW-0597">Phosphoprotein</keyword>
<feature type="coiled-coil region" evidence="15">
    <location>
        <begin position="254"/>
        <end position="285"/>
    </location>
</feature>
<feature type="transmembrane region" description="Helical" evidence="14">
    <location>
        <begin position="110"/>
        <end position="129"/>
    </location>
</feature>
<feature type="transmembrane region" description="Helical" evidence="14">
    <location>
        <begin position="75"/>
        <end position="98"/>
    </location>
</feature>
<dbReference type="InterPro" id="IPR036097">
    <property type="entry name" value="HisK_dim/P_sf"/>
</dbReference>
<evidence type="ECO:0000256" key="11">
    <source>
        <dbReference type="ARBA" id="ARBA00023136"/>
    </source>
</evidence>
<keyword evidence="7" id="KW-0547">Nucleotide-binding</keyword>
<keyword evidence="14" id="KW-1133">Transmembrane helix</keyword>
<feature type="transmembrane region" description="Helical" evidence="14">
    <location>
        <begin position="44"/>
        <end position="69"/>
    </location>
</feature>
<keyword evidence="15" id="KW-0175">Coiled coil</keyword>
<evidence type="ECO:0000259" key="16">
    <source>
        <dbReference type="PROSITE" id="PS50109"/>
    </source>
</evidence>
<evidence type="ECO:0000256" key="10">
    <source>
        <dbReference type="ARBA" id="ARBA00023012"/>
    </source>
</evidence>
<dbReference type="CDD" id="cd16922">
    <property type="entry name" value="HATPase_EvgS-ArcB-TorS-like"/>
    <property type="match status" value="1"/>
</dbReference>
<keyword evidence="8 18" id="KW-0418">Kinase</keyword>
<keyword evidence="14" id="KW-0812">Transmembrane</keyword>
<evidence type="ECO:0000256" key="6">
    <source>
        <dbReference type="ARBA" id="ARBA00022679"/>
    </source>
</evidence>
<dbReference type="CDD" id="cd00082">
    <property type="entry name" value="HisKA"/>
    <property type="match status" value="1"/>
</dbReference>
<proteinExistence type="inferred from homology"/>
<dbReference type="PROSITE" id="PS50109">
    <property type="entry name" value="HIS_KIN"/>
    <property type="match status" value="1"/>
</dbReference>
<dbReference type="PANTHER" id="PTHR43047">
    <property type="entry name" value="TWO-COMPONENT HISTIDINE PROTEIN KINASE"/>
    <property type="match status" value="1"/>
</dbReference>
<comment type="caution">
    <text evidence="18">The sequence shown here is derived from an EMBL/GenBank/DDBJ whole genome shotgun (WGS) entry which is preliminary data.</text>
</comment>
<name>A0A2R5F3C7_9BACL</name>
<feature type="transmembrane region" description="Helical" evidence="14">
    <location>
        <begin position="222"/>
        <end position="243"/>
    </location>
</feature>
<dbReference type="GO" id="GO:0005524">
    <property type="term" value="F:ATP binding"/>
    <property type="evidence" value="ECO:0007669"/>
    <property type="project" value="UniProtKB-KW"/>
</dbReference>
<feature type="domain" description="MHYT" evidence="17">
    <location>
        <begin position="9"/>
        <end position="203"/>
    </location>
</feature>
<dbReference type="InterPro" id="IPR005330">
    <property type="entry name" value="MHYT_dom"/>
</dbReference>
<dbReference type="GO" id="GO:0000155">
    <property type="term" value="F:phosphorelay sensor kinase activity"/>
    <property type="evidence" value="ECO:0007669"/>
    <property type="project" value="InterPro"/>
</dbReference>
<dbReference type="FunFam" id="3.30.565.10:FF:000010">
    <property type="entry name" value="Sensor histidine kinase RcsC"/>
    <property type="match status" value="1"/>
</dbReference>
<keyword evidence="10" id="KW-0902">Two-component regulatory system</keyword>
<comment type="catalytic activity">
    <reaction evidence="1">
        <text>ATP + protein L-histidine = ADP + protein N-phospho-L-histidine.</text>
        <dbReference type="EC" id="2.7.13.3"/>
    </reaction>
</comment>
<dbReference type="PROSITE" id="PS50924">
    <property type="entry name" value="MHYT"/>
    <property type="match status" value="1"/>
</dbReference>
<comment type="subcellular location">
    <subcellularLocation>
        <location evidence="2">Membrane</location>
    </subcellularLocation>
</comment>
<dbReference type="InterPro" id="IPR036890">
    <property type="entry name" value="HATPase_C_sf"/>
</dbReference>
<evidence type="ECO:0000256" key="3">
    <source>
        <dbReference type="ARBA" id="ARBA00006402"/>
    </source>
</evidence>
<evidence type="ECO:0000256" key="14">
    <source>
        <dbReference type="PROSITE-ProRule" id="PRU00244"/>
    </source>
</evidence>
<dbReference type="Gene3D" id="3.30.565.10">
    <property type="entry name" value="Histidine kinase-like ATPase, C-terminal domain"/>
    <property type="match status" value="1"/>
</dbReference>
<feature type="transmembrane region" description="Helical" evidence="14">
    <location>
        <begin position="141"/>
        <end position="162"/>
    </location>
</feature>
<dbReference type="SUPFAM" id="SSF47384">
    <property type="entry name" value="Homodimeric domain of signal transducing histidine kinase"/>
    <property type="match status" value="1"/>
</dbReference>
<dbReference type="Gene3D" id="1.10.287.130">
    <property type="match status" value="1"/>
</dbReference>
<dbReference type="InterPro" id="IPR003594">
    <property type="entry name" value="HATPase_dom"/>
</dbReference>
<evidence type="ECO:0000259" key="17">
    <source>
        <dbReference type="PROSITE" id="PS50924"/>
    </source>
</evidence>
<evidence type="ECO:0000256" key="15">
    <source>
        <dbReference type="SAM" id="Coils"/>
    </source>
</evidence>
<dbReference type="SMART" id="SM00387">
    <property type="entry name" value="HATPase_c"/>
    <property type="match status" value="1"/>
</dbReference>
<dbReference type="PANTHER" id="PTHR43047:SF72">
    <property type="entry name" value="OSMOSENSING HISTIDINE PROTEIN KINASE SLN1"/>
    <property type="match status" value="1"/>
</dbReference>
<keyword evidence="19" id="KW-1185">Reference proteome</keyword>
<sequence length="529" mass="58185">MQHHNHGTYDMLLVLFSYIVAIAASYTVLDLVNRISTTFGPRRWLWLSFGACAMGSGIWSMHFVGMLAFSLPVPIAYHMPTVVLSVIVAIAASFVALHIVGRTQPGIKRIVSGGVLLAAGIVAMHYIGMEAMLIDIVYEPLYVGLSVLIALIAAITALWLSFYFRREGTQNREYWFKKVGSGMIMGAAVAGMHYVGMVAASFPLDGMSGRESSGLVLDQKWLAYFIAGGTLFTLGLSLIGIFISNKFTYKDSEIEDKSAEILKMNEELRELNDHLESLVKERTMELSHARDEAIQANQIKSQFLANMSHELRTPLNAIIGYSEMLMEEAEEMGAETFVDDLDKIRKAGTHLLMLINDILDISKIEAGKVEMYYEKVEIGDLMQEVAATIRPLIENNGNVLETVAASGEFETDITKLRQILLNLLSNAGKFTRKGNVRFEVCSETSDGQAGFAFIIADSGIGMSEEQQKKLFQPFTQADASTTRKYGGTGLGLAISHRYLAMMGGHVTVTSEPGKGSMFKCWVPASTQKS</sequence>
<dbReference type="EC" id="2.7.13.3" evidence="4"/>
<evidence type="ECO:0000256" key="5">
    <source>
        <dbReference type="ARBA" id="ARBA00022553"/>
    </source>
</evidence>
<keyword evidence="9" id="KW-0067">ATP-binding</keyword>
<dbReference type="SUPFAM" id="SSF55874">
    <property type="entry name" value="ATPase domain of HSP90 chaperone/DNA topoisomerase II/histidine kinase"/>
    <property type="match status" value="1"/>
</dbReference>
<evidence type="ECO:0000256" key="13">
    <source>
        <dbReference type="ARBA" id="ARBA00074306"/>
    </source>
</evidence>
<comment type="similarity">
    <text evidence="3">In the N-terminal section; belongs to the phytochrome family.</text>
</comment>
<keyword evidence="12" id="KW-0131">Cell cycle</keyword>
<protein>
    <recommendedName>
        <fullName evidence="13">Circadian input-output histidine kinase CikA</fullName>
        <ecNumber evidence="4">2.7.13.3</ecNumber>
    </recommendedName>
</protein>
<dbReference type="InterPro" id="IPR005467">
    <property type="entry name" value="His_kinase_dom"/>
</dbReference>
<dbReference type="Pfam" id="PF02518">
    <property type="entry name" value="HATPase_c"/>
    <property type="match status" value="1"/>
</dbReference>
<evidence type="ECO:0000256" key="12">
    <source>
        <dbReference type="ARBA" id="ARBA00023306"/>
    </source>
</evidence>
<feature type="domain" description="Histidine kinase" evidence="16">
    <location>
        <begin position="306"/>
        <end position="526"/>
    </location>
</feature>
<dbReference type="PRINTS" id="PR00344">
    <property type="entry name" value="BCTRLSENSOR"/>
</dbReference>
<keyword evidence="11 14" id="KW-0472">Membrane</keyword>
<evidence type="ECO:0000313" key="19">
    <source>
        <dbReference type="Proteomes" id="UP000245202"/>
    </source>
</evidence>
<dbReference type="AlphaFoldDB" id="A0A2R5F3C7"/>
<dbReference type="RefSeq" id="WP_181376834.1">
    <property type="nucleotide sequence ID" value="NZ_BDQX01000325.1"/>
</dbReference>
<dbReference type="InterPro" id="IPR003661">
    <property type="entry name" value="HisK_dim/P_dom"/>
</dbReference>
<dbReference type="GO" id="GO:0009927">
    <property type="term" value="F:histidine phosphotransfer kinase activity"/>
    <property type="evidence" value="ECO:0007669"/>
    <property type="project" value="TreeGrafter"/>
</dbReference>
<feature type="transmembrane region" description="Helical" evidence="14">
    <location>
        <begin position="12"/>
        <end position="32"/>
    </location>
</feature>
<evidence type="ECO:0000313" key="18">
    <source>
        <dbReference type="EMBL" id="GBG10481.1"/>
    </source>
</evidence>
<evidence type="ECO:0000256" key="9">
    <source>
        <dbReference type="ARBA" id="ARBA00022840"/>
    </source>
</evidence>
<evidence type="ECO:0000256" key="7">
    <source>
        <dbReference type="ARBA" id="ARBA00022741"/>
    </source>
</evidence>
<evidence type="ECO:0000256" key="8">
    <source>
        <dbReference type="ARBA" id="ARBA00022777"/>
    </source>
</evidence>